<dbReference type="InterPro" id="IPR003488">
    <property type="entry name" value="DprA"/>
</dbReference>
<dbReference type="Pfam" id="PF02481">
    <property type="entry name" value="DNA_processg_A"/>
    <property type="match status" value="1"/>
</dbReference>
<dbReference type="GO" id="GO:0009294">
    <property type="term" value="P:DNA-mediated transformation"/>
    <property type="evidence" value="ECO:0007669"/>
    <property type="project" value="InterPro"/>
</dbReference>
<dbReference type="Pfam" id="PF14520">
    <property type="entry name" value="HHH_5"/>
    <property type="match status" value="1"/>
</dbReference>
<name>A0A832LJP1_9BACT</name>
<dbReference type="Gene3D" id="1.10.10.10">
    <property type="entry name" value="Winged helix-like DNA-binding domain superfamily/Winged helix DNA-binding domain"/>
    <property type="match status" value="1"/>
</dbReference>
<dbReference type="InterPro" id="IPR041614">
    <property type="entry name" value="DprA_WH"/>
</dbReference>
<dbReference type="InterPro" id="IPR057666">
    <property type="entry name" value="DrpA_SLOG"/>
</dbReference>
<gene>
    <name evidence="4" type="primary">dprA</name>
    <name evidence="4" type="ORF">ENS56_13090</name>
</gene>
<feature type="domain" description="DprA winged helix" evidence="3">
    <location>
        <begin position="313"/>
        <end position="368"/>
    </location>
</feature>
<evidence type="ECO:0000313" key="4">
    <source>
        <dbReference type="EMBL" id="HGT48965.1"/>
    </source>
</evidence>
<accession>A0A832LJP1</accession>
<dbReference type="AlphaFoldDB" id="A0A832LJP1"/>
<feature type="domain" description="Smf/DprA SLOG" evidence="2">
    <location>
        <begin position="89"/>
        <end position="298"/>
    </location>
</feature>
<dbReference type="InterPro" id="IPR036388">
    <property type="entry name" value="WH-like_DNA-bd_sf"/>
</dbReference>
<evidence type="ECO:0000256" key="1">
    <source>
        <dbReference type="ARBA" id="ARBA00006525"/>
    </source>
</evidence>
<dbReference type="SUPFAM" id="SSF47781">
    <property type="entry name" value="RuvA domain 2-like"/>
    <property type="match status" value="1"/>
</dbReference>
<comment type="caution">
    <text evidence="4">The sequence shown here is derived from an EMBL/GenBank/DDBJ whole genome shotgun (WGS) entry which is preliminary data.</text>
</comment>
<sequence>MGKLSFDQLVDLYLLLSVDRIGPAKIRSLLSRFRTFQNIFSASSIELQDVEGISKELSSRIRKVYAERNSVKDFVEKELSKLKKIGGRIVTVWDEDYPPLLKKIYDPPLILYVEGKFDEHDKYSISVVGTRGPTNYGKLQTEKIVSELAEQSITIVSGLARGIDSIAHKTALKFNSRTIAVIGSGLDVIYPPENKKLFDEIAEKGVIISEFTLGTKPDAVNFPKRNRIISGISLGTLVVETGINGGAMQTARLALDQNREVFAVPGNLGVRQSEGTNLLIQRGEAELITSAEDILNELELKLKPIIGKNIPKPEKDLNIFEEKIYNTLSNEPLHIDKISELTNLSTSDCLVHLLSLEFKGLVKQLPGKVFGLI</sequence>
<evidence type="ECO:0000259" key="3">
    <source>
        <dbReference type="Pfam" id="PF17782"/>
    </source>
</evidence>
<dbReference type="Pfam" id="PF17782">
    <property type="entry name" value="WHD_DprA"/>
    <property type="match status" value="1"/>
</dbReference>
<dbReference type="Gene3D" id="3.40.50.450">
    <property type="match status" value="1"/>
</dbReference>
<protein>
    <submittedName>
        <fullName evidence="4">DNA-protecting protein DprA</fullName>
    </submittedName>
</protein>
<evidence type="ECO:0000259" key="2">
    <source>
        <dbReference type="Pfam" id="PF02481"/>
    </source>
</evidence>
<dbReference type="PANTHER" id="PTHR43022:SF1">
    <property type="entry name" value="PROTEIN SMF"/>
    <property type="match status" value="1"/>
</dbReference>
<proteinExistence type="inferred from homology"/>
<reference evidence="4" key="1">
    <citation type="journal article" date="2020" name="mSystems">
        <title>Genome- and Community-Level Interaction Insights into Carbon Utilization and Element Cycling Functions of Hydrothermarchaeota in Hydrothermal Sediment.</title>
        <authorList>
            <person name="Zhou Z."/>
            <person name="Liu Y."/>
            <person name="Xu W."/>
            <person name="Pan J."/>
            <person name="Luo Z.H."/>
            <person name="Li M."/>
        </authorList>
    </citation>
    <scope>NUCLEOTIDE SEQUENCE [LARGE SCALE GENOMIC DNA]</scope>
    <source>
        <strain evidence="4">SpSt-500</strain>
    </source>
</reference>
<dbReference type="NCBIfam" id="TIGR00732">
    <property type="entry name" value="dprA"/>
    <property type="match status" value="1"/>
</dbReference>
<dbReference type="InterPro" id="IPR010994">
    <property type="entry name" value="RuvA_2-like"/>
</dbReference>
<dbReference type="EMBL" id="DSVI01000020">
    <property type="protein sequence ID" value="HGT48965.1"/>
    <property type="molecule type" value="Genomic_DNA"/>
</dbReference>
<dbReference type="SUPFAM" id="SSF102405">
    <property type="entry name" value="MCP/YpsA-like"/>
    <property type="match status" value="1"/>
</dbReference>
<comment type="similarity">
    <text evidence="1">Belongs to the DprA/Smf family.</text>
</comment>
<organism evidence="4">
    <name type="scientific">Ignavibacterium album</name>
    <dbReference type="NCBI Taxonomy" id="591197"/>
    <lineage>
        <taxon>Bacteria</taxon>
        <taxon>Pseudomonadati</taxon>
        <taxon>Ignavibacteriota</taxon>
        <taxon>Ignavibacteria</taxon>
        <taxon>Ignavibacteriales</taxon>
        <taxon>Ignavibacteriaceae</taxon>
        <taxon>Ignavibacterium</taxon>
    </lineage>
</organism>
<dbReference type="PANTHER" id="PTHR43022">
    <property type="entry name" value="PROTEIN SMF"/>
    <property type="match status" value="1"/>
</dbReference>